<evidence type="ECO:0000256" key="7">
    <source>
        <dbReference type="ARBA" id="ARBA00022801"/>
    </source>
</evidence>
<keyword evidence="6" id="KW-0227">DNA damage</keyword>
<name>A0AAW8J5R1_9GAMM</name>
<dbReference type="GO" id="GO:0006281">
    <property type="term" value="P:DNA repair"/>
    <property type="evidence" value="ECO:0007669"/>
    <property type="project" value="UniProtKB-KW"/>
</dbReference>
<dbReference type="Proteomes" id="UP001243844">
    <property type="component" value="Unassembled WGS sequence"/>
</dbReference>
<evidence type="ECO:0000256" key="8">
    <source>
        <dbReference type="ARBA" id="ARBA00022842"/>
    </source>
</evidence>
<dbReference type="Gene3D" id="3.20.20.70">
    <property type="entry name" value="Aldolase class I"/>
    <property type="match status" value="1"/>
</dbReference>
<evidence type="ECO:0000256" key="5">
    <source>
        <dbReference type="ARBA" id="ARBA00022723"/>
    </source>
</evidence>
<dbReference type="GO" id="GO:0044715">
    <property type="term" value="F:8-oxo-dGDP phosphatase activity"/>
    <property type="evidence" value="ECO:0007669"/>
    <property type="project" value="TreeGrafter"/>
</dbReference>
<keyword evidence="4" id="KW-0235">DNA replication</keyword>
<dbReference type="InterPro" id="IPR047127">
    <property type="entry name" value="MutT-like"/>
</dbReference>
<keyword evidence="9" id="KW-0234">DNA repair</keyword>
<dbReference type="InterPro" id="IPR020476">
    <property type="entry name" value="Nudix_hydrolase"/>
</dbReference>
<dbReference type="Pfam" id="PF02581">
    <property type="entry name" value="TMP-TENI"/>
    <property type="match status" value="1"/>
</dbReference>
<evidence type="ECO:0000256" key="13">
    <source>
        <dbReference type="ARBA" id="ARBA00040794"/>
    </source>
</evidence>
<comment type="caution">
    <text evidence="18">The sequence shown here is derived from an EMBL/GenBank/DDBJ whole genome shotgun (WGS) entry which is preliminary data.</text>
</comment>
<evidence type="ECO:0000256" key="10">
    <source>
        <dbReference type="ARBA" id="ARBA00035861"/>
    </source>
</evidence>
<evidence type="ECO:0000256" key="6">
    <source>
        <dbReference type="ARBA" id="ARBA00022763"/>
    </source>
</evidence>
<evidence type="ECO:0000256" key="4">
    <source>
        <dbReference type="ARBA" id="ARBA00022705"/>
    </source>
</evidence>
<dbReference type="EC" id="3.6.1.55" evidence="12"/>
<keyword evidence="5" id="KW-0479">Metal-binding</keyword>
<feature type="domain" description="Nudix hydrolase" evidence="17">
    <location>
        <begin position="4"/>
        <end position="128"/>
    </location>
</feature>
<dbReference type="InterPro" id="IPR015797">
    <property type="entry name" value="NUDIX_hydrolase-like_dom_sf"/>
</dbReference>
<evidence type="ECO:0000256" key="3">
    <source>
        <dbReference type="ARBA" id="ARBA00022457"/>
    </source>
</evidence>
<dbReference type="SUPFAM" id="SSF51391">
    <property type="entry name" value="Thiamin phosphate synthase"/>
    <property type="match status" value="1"/>
</dbReference>
<evidence type="ECO:0000256" key="1">
    <source>
        <dbReference type="ARBA" id="ARBA00001946"/>
    </source>
</evidence>
<dbReference type="PANTHER" id="PTHR47707:SF1">
    <property type="entry name" value="NUDIX HYDROLASE FAMILY PROTEIN"/>
    <property type="match status" value="1"/>
</dbReference>
<dbReference type="AlphaFoldDB" id="A0AAW8J5R1"/>
<dbReference type="PROSITE" id="PS51462">
    <property type="entry name" value="NUDIX"/>
    <property type="match status" value="1"/>
</dbReference>
<evidence type="ECO:0000256" key="11">
    <source>
        <dbReference type="ARBA" id="ARBA00036904"/>
    </source>
</evidence>
<proteinExistence type="inferred from homology"/>
<dbReference type="PANTHER" id="PTHR47707">
    <property type="entry name" value="8-OXO-DGTP DIPHOSPHATASE"/>
    <property type="match status" value="1"/>
</dbReference>
<dbReference type="Gene3D" id="3.90.79.10">
    <property type="entry name" value="Nucleoside Triphosphate Pyrophosphohydrolase"/>
    <property type="match status" value="1"/>
</dbReference>
<dbReference type="GO" id="GO:0046872">
    <property type="term" value="F:metal ion binding"/>
    <property type="evidence" value="ECO:0007669"/>
    <property type="project" value="UniProtKB-KW"/>
</dbReference>
<keyword evidence="7" id="KW-0378">Hydrolase</keyword>
<dbReference type="SUPFAM" id="SSF55811">
    <property type="entry name" value="Nudix"/>
    <property type="match status" value="1"/>
</dbReference>
<dbReference type="InterPro" id="IPR036206">
    <property type="entry name" value="ThiamineP_synth_sf"/>
</dbReference>
<evidence type="ECO:0000256" key="9">
    <source>
        <dbReference type="ARBA" id="ARBA00023204"/>
    </source>
</evidence>
<dbReference type="InterPro" id="IPR000086">
    <property type="entry name" value="NUDIX_hydrolase_dom"/>
</dbReference>
<reference evidence="18" key="1">
    <citation type="submission" date="2023-08" db="EMBL/GenBank/DDBJ databases">
        <title>Emergence of clinically-relevant ST2 carbapenem-resistant Acinetobacter baumannii strains in hospital sewages in Zhejiang, East of China.</title>
        <authorList>
            <person name="Kaichao C."/>
            <person name="Zhang R."/>
        </authorList>
    </citation>
    <scope>NUCLEOTIDE SEQUENCE</scope>
    <source>
        <strain evidence="18">M-RB-37</strain>
    </source>
</reference>
<comment type="catalytic activity">
    <reaction evidence="10">
        <text>8-oxo-dGTP + H2O = 8-oxo-dGMP + diphosphate + H(+)</text>
        <dbReference type="Rhea" id="RHEA:31575"/>
        <dbReference type="ChEBI" id="CHEBI:15377"/>
        <dbReference type="ChEBI" id="CHEBI:15378"/>
        <dbReference type="ChEBI" id="CHEBI:33019"/>
        <dbReference type="ChEBI" id="CHEBI:63224"/>
        <dbReference type="ChEBI" id="CHEBI:77896"/>
        <dbReference type="EC" id="3.6.1.55"/>
    </reaction>
</comment>
<organism evidence="18 19">
    <name type="scientific">Acinetobacter rudis</name>
    <dbReference type="NCBI Taxonomy" id="632955"/>
    <lineage>
        <taxon>Bacteria</taxon>
        <taxon>Pseudomonadati</taxon>
        <taxon>Pseudomonadota</taxon>
        <taxon>Gammaproteobacteria</taxon>
        <taxon>Moraxellales</taxon>
        <taxon>Moraxellaceae</taxon>
        <taxon>Acinetobacter</taxon>
    </lineage>
</organism>
<dbReference type="RefSeq" id="WP_308980971.1">
    <property type="nucleotide sequence ID" value="NZ_JAVIDL010000004.1"/>
</dbReference>
<dbReference type="InterPro" id="IPR022998">
    <property type="entry name" value="ThiamineP_synth_TenI"/>
</dbReference>
<dbReference type="EMBL" id="JAVIDL010000004">
    <property type="protein sequence ID" value="MDQ8934738.1"/>
    <property type="molecule type" value="Genomic_DNA"/>
</dbReference>
<evidence type="ECO:0000256" key="15">
    <source>
        <dbReference type="ARBA" id="ARBA00041979"/>
    </source>
</evidence>
<evidence type="ECO:0000259" key="17">
    <source>
        <dbReference type="PROSITE" id="PS51462"/>
    </source>
</evidence>
<evidence type="ECO:0000256" key="14">
    <source>
        <dbReference type="ARBA" id="ARBA00041592"/>
    </source>
</evidence>
<keyword evidence="8" id="KW-0460">Magnesium</keyword>
<evidence type="ECO:0000256" key="2">
    <source>
        <dbReference type="ARBA" id="ARBA00005582"/>
    </source>
</evidence>
<evidence type="ECO:0000256" key="12">
    <source>
        <dbReference type="ARBA" id="ARBA00038905"/>
    </source>
</evidence>
<dbReference type="InterPro" id="IPR013785">
    <property type="entry name" value="Aldolase_TIM"/>
</dbReference>
<dbReference type="InterPro" id="IPR029119">
    <property type="entry name" value="MutY_C"/>
</dbReference>
<dbReference type="PROSITE" id="PS00893">
    <property type="entry name" value="NUDIX_BOX"/>
    <property type="match status" value="1"/>
</dbReference>
<dbReference type="Pfam" id="PF14815">
    <property type="entry name" value="NUDIX_4"/>
    <property type="match status" value="1"/>
</dbReference>
<dbReference type="GO" id="GO:0008413">
    <property type="term" value="F:8-oxo-7,8-dihydroguanosine triphosphate pyrophosphatase activity"/>
    <property type="evidence" value="ECO:0007669"/>
    <property type="project" value="TreeGrafter"/>
</dbReference>
<dbReference type="GO" id="GO:0006260">
    <property type="term" value="P:DNA replication"/>
    <property type="evidence" value="ECO:0007669"/>
    <property type="project" value="UniProtKB-KW"/>
</dbReference>
<evidence type="ECO:0000256" key="16">
    <source>
        <dbReference type="ARBA" id="ARBA00042798"/>
    </source>
</evidence>
<comment type="catalytic activity">
    <reaction evidence="11">
        <text>8-oxo-GTP + H2O = 8-oxo-GMP + diphosphate + H(+)</text>
        <dbReference type="Rhea" id="RHEA:67616"/>
        <dbReference type="ChEBI" id="CHEBI:15377"/>
        <dbReference type="ChEBI" id="CHEBI:15378"/>
        <dbReference type="ChEBI" id="CHEBI:33019"/>
        <dbReference type="ChEBI" id="CHEBI:143553"/>
        <dbReference type="ChEBI" id="CHEBI:145694"/>
    </reaction>
</comment>
<comment type="similarity">
    <text evidence="2">Belongs to the Nudix hydrolase family.</text>
</comment>
<keyword evidence="3" id="KW-0515">Mutator protein</keyword>
<gene>
    <name evidence="18" type="ORF">RFH47_03170</name>
</gene>
<dbReference type="GO" id="GO:0035539">
    <property type="term" value="F:8-oxo-7,8-dihydrodeoxyguanosine triphosphate pyrophosphatase activity"/>
    <property type="evidence" value="ECO:0007669"/>
    <property type="project" value="UniProtKB-EC"/>
</dbReference>
<accession>A0AAW8J5R1</accession>
<dbReference type="CDD" id="cd03425">
    <property type="entry name" value="NUDIX_MutT_NudA_like"/>
    <property type="match status" value="1"/>
</dbReference>
<evidence type="ECO:0000313" key="18">
    <source>
        <dbReference type="EMBL" id="MDQ8934738.1"/>
    </source>
</evidence>
<dbReference type="GO" id="GO:0044716">
    <property type="term" value="F:8-oxo-GDP phosphatase activity"/>
    <property type="evidence" value="ECO:0007669"/>
    <property type="project" value="TreeGrafter"/>
</dbReference>
<evidence type="ECO:0000313" key="19">
    <source>
        <dbReference type="Proteomes" id="UP001243844"/>
    </source>
</evidence>
<dbReference type="GO" id="GO:0009228">
    <property type="term" value="P:thiamine biosynthetic process"/>
    <property type="evidence" value="ECO:0007669"/>
    <property type="project" value="UniProtKB-KW"/>
</dbReference>
<dbReference type="PRINTS" id="PR00502">
    <property type="entry name" value="NUDIXFAMILY"/>
</dbReference>
<protein>
    <recommendedName>
        <fullName evidence="13">8-oxo-dGTP diphosphatase</fullName>
        <ecNumber evidence="12">3.6.1.55</ecNumber>
    </recommendedName>
    <alternativeName>
        <fullName evidence="16">7,8-dihydro-8-oxoguanine-triphosphatase</fullName>
    </alternativeName>
    <alternativeName>
        <fullName evidence="15">Mutator protein MutT</fullName>
    </alternativeName>
    <alternativeName>
        <fullName evidence="14">dGTP pyrophosphohydrolase</fullName>
    </alternativeName>
</protein>
<comment type="cofactor">
    <cofactor evidence="1">
        <name>Mg(2+)</name>
        <dbReference type="ChEBI" id="CHEBI:18420"/>
    </cofactor>
</comment>
<dbReference type="CDD" id="cd00564">
    <property type="entry name" value="TMP_TenI"/>
    <property type="match status" value="1"/>
</dbReference>
<sequence>MSLKSVEVAIGLVFYQSKLLLGWRSAKQHQGNKYEFPGGKIEKGENAQDACRREVLEEVGIDLPHWYFVDLIEHQYDDLIVKLHVFSSQIDLSQLDKIQKPWAWYKREQLSDLNFPAANQAILQRLLWPRLIKISSDWHKLQHVENDRWLYLRCDHSQQDELLEKLQSVGEGLLSRLILNINIWSRLSQVQQSQVAAVHFKQQQLMQLHSKDLPRHVRSLAACHDEASILHANHIGVDAISLSPVLSTPTHPEQQGLGWELFSQLAVKTQIPVFALGGMHPKNDVLAQQHHAYGVAGIRNF</sequence>
<dbReference type="InterPro" id="IPR020084">
    <property type="entry name" value="NUDIX_hydrolase_CS"/>
</dbReference>